<dbReference type="VEuPathDB" id="FungiDB:AeMF1_017254"/>
<keyword evidence="2" id="KW-1185">Reference proteome</keyword>
<evidence type="ECO:0000313" key="1">
    <source>
        <dbReference type="EMBL" id="KAF0741679.1"/>
    </source>
</evidence>
<gene>
    <name evidence="1" type="ORF">Ae201684_003349</name>
</gene>
<reference evidence="1 2" key="1">
    <citation type="submission" date="2019-07" db="EMBL/GenBank/DDBJ databases">
        <title>Genomics analysis of Aphanomyces spp. identifies a new class of oomycete effector associated with host adaptation.</title>
        <authorList>
            <person name="Gaulin E."/>
        </authorList>
    </citation>
    <scope>NUCLEOTIDE SEQUENCE [LARGE SCALE GENOMIC DNA]</scope>
    <source>
        <strain evidence="1 2">ATCC 201684</strain>
    </source>
</reference>
<protein>
    <submittedName>
        <fullName evidence="1">Uncharacterized protein</fullName>
    </submittedName>
</protein>
<dbReference type="AlphaFoldDB" id="A0A6G0XMI9"/>
<name>A0A6G0XMI9_9STRA</name>
<sequence length="119" mass="12841">MRERMHMTLGPVLRKREISTGTSTTVCAKGSRTPKQVGAWTLDLPEVPDELWAAIPVMTQNAVNGFATVGLPHCTSEVQVCAAFLGRLCYVIECGVGGQKYDATLSNAHVVGQPDIVVW</sequence>
<accession>A0A6G0XMI9</accession>
<dbReference type="Proteomes" id="UP000481153">
    <property type="component" value="Unassembled WGS sequence"/>
</dbReference>
<proteinExistence type="predicted"/>
<dbReference type="EMBL" id="VJMJ01000036">
    <property type="protein sequence ID" value="KAF0741679.1"/>
    <property type="molecule type" value="Genomic_DNA"/>
</dbReference>
<comment type="caution">
    <text evidence="1">The sequence shown here is derived from an EMBL/GenBank/DDBJ whole genome shotgun (WGS) entry which is preliminary data.</text>
</comment>
<evidence type="ECO:0000313" key="2">
    <source>
        <dbReference type="Proteomes" id="UP000481153"/>
    </source>
</evidence>
<organism evidence="1 2">
    <name type="scientific">Aphanomyces euteiches</name>
    <dbReference type="NCBI Taxonomy" id="100861"/>
    <lineage>
        <taxon>Eukaryota</taxon>
        <taxon>Sar</taxon>
        <taxon>Stramenopiles</taxon>
        <taxon>Oomycota</taxon>
        <taxon>Saprolegniomycetes</taxon>
        <taxon>Saprolegniales</taxon>
        <taxon>Verrucalvaceae</taxon>
        <taxon>Aphanomyces</taxon>
    </lineage>
</organism>